<dbReference type="Proteomes" id="UP000292939">
    <property type="component" value="Chromosome"/>
</dbReference>
<reference evidence="1 2" key="1">
    <citation type="submission" date="2018-07" db="EMBL/GenBank/DDBJ databases">
        <title>Exploring interactions and the metabolic potential of the ultra-small soil bacteria Hylemonella gracilis.</title>
        <authorList>
            <person name="Tyc O."/>
            <person name="Kulkarni P."/>
            <person name="Gawehns F."/>
            <person name="Hundscheid M."/>
            <person name="Zweers H."/>
            <person name="Garbeva P."/>
        </authorList>
    </citation>
    <scope>NUCLEOTIDE SEQUENCE [LARGE SCALE GENOMIC DNA]</scope>
    <source>
        <strain evidence="1 2">NS1</strain>
    </source>
</reference>
<dbReference type="Gene3D" id="2.60.120.10">
    <property type="entry name" value="Jelly Rolls"/>
    <property type="match status" value="1"/>
</dbReference>
<dbReference type="SUPFAM" id="SSF51182">
    <property type="entry name" value="RmlC-like cupins"/>
    <property type="match status" value="1"/>
</dbReference>
<dbReference type="EMBL" id="CP031395">
    <property type="protein sequence ID" value="QBK03921.1"/>
    <property type="molecule type" value="Genomic_DNA"/>
</dbReference>
<organism evidence="1 2">
    <name type="scientific">Hylemonella gracilis</name>
    <dbReference type="NCBI Taxonomy" id="80880"/>
    <lineage>
        <taxon>Bacteria</taxon>
        <taxon>Pseudomonadati</taxon>
        <taxon>Pseudomonadota</taxon>
        <taxon>Betaproteobacteria</taxon>
        <taxon>Burkholderiales</taxon>
        <taxon>Comamonadaceae</taxon>
        <taxon>Hylemonella</taxon>
    </lineage>
</organism>
<evidence type="ECO:0000313" key="1">
    <source>
        <dbReference type="EMBL" id="QBK03921.1"/>
    </source>
</evidence>
<dbReference type="OrthoDB" id="9800082at2"/>
<dbReference type="Pfam" id="PF05962">
    <property type="entry name" value="HutD"/>
    <property type="match status" value="1"/>
</dbReference>
<dbReference type="InterPro" id="IPR014710">
    <property type="entry name" value="RmlC-like_jellyroll"/>
</dbReference>
<dbReference type="InterPro" id="IPR010282">
    <property type="entry name" value="Uncharacterised_HutD/Ves"/>
</dbReference>
<evidence type="ECO:0000313" key="2">
    <source>
        <dbReference type="Proteomes" id="UP000292939"/>
    </source>
</evidence>
<gene>
    <name evidence="1" type="ORF">DW355_03235</name>
</gene>
<sequence length="205" mass="22314">MPSHFFDRQQLPATPWKNGGGVTREIVCQPPGAGMASFDWRVSIAHIASDGPFSRFEQVDRVITLLEGAGVRLRSADGAFDHRLDRPWEPYAFAGEARVVGELIAGDCHDFNVMVRRGRCRARVRVYREAAPLPATGEGLVMALAGRWQLTDIAAAPGNEASAAWTLAANQGLWWQDGGGPVHLRPEVQDGPLALLAVSIEREHA</sequence>
<accession>A0A4P6UKL6</accession>
<dbReference type="PANTHER" id="PTHR37943">
    <property type="entry name" value="PROTEIN VES"/>
    <property type="match status" value="1"/>
</dbReference>
<dbReference type="RefSeq" id="WP_131277930.1">
    <property type="nucleotide sequence ID" value="NZ_CP031395.1"/>
</dbReference>
<proteinExistence type="predicted"/>
<dbReference type="InterPro" id="IPR011051">
    <property type="entry name" value="RmlC_Cupin_sf"/>
</dbReference>
<dbReference type="KEGG" id="hgr:DW355_03235"/>
<dbReference type="CDD" id="cd20293">
    <property type="entry name" value="cupin_HutD_N"/>
    <property type="match status" value="1"/>
</dbReference>
<protein>
    <submittedName>
        <fullName evidence="1">HutD family protein</fullName>
    </submittedName>
</protein>
<name>A0A4P6UKL6_9BURK</name>
<dbReference type="AlphaFoldDB" id="A0A4P6UKL6"/>
<dbReference type="PANTHER" id="PTHR37943:SF1">
    <property type="entry name" value="PROTEIN VES"/>
    <property type="match status" value="1"/>
</dbReference>